<dbReference type="GeneID" id="106673739"/>
<dbReference type="RefSeq" id="XP_014261436.1">
    <property type="nucleotide sequence ID" value="XM_014405950.2"/>
</dbReference>
<sequence>MGCCDFFVVAFTIANMTNGGYNSLLDVGLEKVDTWSQAKSNKVKLPDFIYPLNHQRKLWIPSIICSQGKFVDFSDLKKSKGNVTYEIFGKTRYIGLYLGMDSLNLVYDKCQFSFFGMSTTNRLHWTISNAMVHVVISFEDRPDRNCQLKLEKVKVVRLGKVTLARRTGLVSRTLSSIVQMITSVFKNSVLRLLDYHLTIGIKKNLPVICQNVADYYSTLDFNFG</sequence>
<name>A0A8I6S9G5_CIMLE</name>
<reference evidence="1" key="1">
    <citation type="submission" date="2022-01" db="UniProtKB">
        <authorList>
            <consortium name="EnsemblMetazoa"/>
        </authorList>
    </citation>
    <scope>IDENTIFICATION</scope>
</reference>
<organism evidence="1 2">
    <name type="scientific">Cimex lectularius</name>
    <name type="common">Bed bug</name>
    <name type="synonym">Acanthia lectularia</name>
    <dbReference type="NCBI Taxonomy" id="79782"/>
    <lineage>
        <taxon>Eukaryota</taxon>
        <taxon>Metazoa</taxon>
        <taxon>Ecdysozoa</taxon>
        <taxon>Arthropoda</taxon>
        <taxon>Hexapoda</taxon>
        <taxon>Insecta</taxon>
        <taxon>Pterygota</taxon>
        <taxon>Neoptera</taxon>
        <taxon>Paraneoptera</taxon>
        <taxon>Hemiptera</taxon>
        <taxon>Heteroptera</taxon>
        <taxon>Panheteroptera</taxon>
        <taxon>Cimicomorpha</taxon>
        <taxon>Cimicidae</taxon>
        <taxon>Cimex</taxon>
    </lineage>
</organism>
<keyword evidence="2" id="KW-1185">Reference proteome</keyword>
<dbReference type="KEGG" id="clec:106673739"/>
<accession>A0A8I6S9G5</accession>
<evidence type="ECO:0000313" key="1">
    <source>
        <dbReference type="EnsemblMetazoa" id="XP_014261436.1"/>
    </source>
</evidence>
<dbReference type="AlphaFoldDB" id="A0A8I6S9G5"/>
<evidence type="ECO:0000313" key="2">
    <source>
        <dbReference type="Proteomes" id="UP000494040"/>
    </source>
</evidence>
<dbReference type="EnsemblMetazoa" id="XM_014405950.2">
    <property type="protein sequence ID" value="XP_014261436.1"/>
    <property type="gene ID" value="LOC106673739"/>
</dbReference>
<dbReference type="Proteomes" id="UP000494040">
    <property type="component" value="Unassembled WGS sequence"/>
</dbReference>
<protein>
    <submittedName>
        <fullName evidence="1">Uncharacterized protein</fullName>
    </submittedName>
</protein>
<proteinExistence type="predicted"/>